<evidence type="ECO:0000313" key="1">
    <source>
        <dbReference type="EMBL" id="KAJ1941892.1"/>
    </source>
</evidence>
<keyword evidence="2" id="KW-1185">Reference proteome</keyword>
<reference evidence="1" key="1">
    <citation type="submission" date="2022-07" db="EMBL/GenBank/DDBJ databases">
        <title>Phylogenomic reconstructions and comparative analyses of Kickxellomycotina fungi.</title>
        <authorList>
            <person name="Reynolds N.K."/>
            <person name="Stajich J.E."/>
            <person name="Barry K."/>
            <person name="Grigoriev I.V."/>
            <person name="Crous P."/>
            <person name="Smith M.E."/>
        </authorList>
    </citation>
    <scope>NUCLEOTIDE SEQUENCE</scope>
    <source>
        <strain evidence="1">NRRL 5244</strain>
    </source>
</reference>
<dbReference type="Proteomes" id="UP001150603">
    <property type="component" value="Unassembled WGS sequence"/>
</dbReference>
<gene>
    <name evidence="1" type="ORF">FBU59_003367</name>
</gene>
<comment type="caution">
    <text evidence="1">The sequence shown here is derived from an EMBL/GenBank/DDBJ whole genome shotgun (WGS) entry which is preliminary data.</text>
</comment>
<name>A0ACC1J8J3_9FUNG</name>
<protein>
    <submittedName>
        <fullName evidence="1">Uncharacterized protein</fullName>
    </submittedName>
</protein>
<organism evidence="1 2">
    <name type="scientific">Linderina macrospora</name>
    <dbReference type="NCBI Taxonomy" id="4868"/>
    <lineage>
        <taxon>Eukaryota</taxon>
        <taxon>Fungi</taxon>
        <taxon>Fungi incertae sedis</taxon>
        <taxon>Zoopagomycota</taxon>
        <taxon>Kickxellomycotina</taxon>
        <taxon>Kickxellomycetes</taxon>
        <taxon>Kickxellales</taxon>
        <taxon>Kickxellaceae</taxon>
        <taxon>Linderina</taxon>
    </lineage>
</organism>
<proteinExistence type="predicted"/>
<evidence type="ECO:0000313" key="2">
    <source>
        <dbReference type="Proteomes" id="UP001150603"/>
    </source>
</evidence>
<dbReference type="EMBL" id="JANBPW010002124">
    <property type="protein sequence ID" value="KAJ1941892.1"/>
    <property type="molecule type" value="Genomic_DNA"/>
</dbReference>
<accession>A0ACC1J8J3</accession>
<sequence length="351" mass="39374">MTPENSLEDFASILRLVKTNPGKIFPVPVKPYSTIITAGGSYPGTVAAWLRAKYPELVKGAWTSSALIKAQYELYMYDQMAGKRLNDIGCGPKFAQAVKEVDQILYSGNTTAIRLIEDKFNTPYLTPRDFGGLVGGLTTIIAMNPVLQGFDQYKSLVCDHFDGTRSDIDAYALAFKDWVKFYSYSQNDLNTMANTSYNQDNTALGQNGRVWIWQACTWFGNWQVAPPVRTHLTPYRSRLTDLDYFQPPCVAKFGDVVKIPVDVAKYNRKWYNILKGVKNILYTVGSYDVWRETTAGAVYSNVMTNTTNSPIIIIEGATHAQDLASQKPNEIDSVKWAREFGVAQVKKWISS</sequence>